<feature type="transmembrane region" description="Helical" evidence="1">
    <location>
        <begin position="63"/>
        <end position="83"/>
    </location>
</feature>
<keyword evidence="3" id="KW-1185">Reference proteome</keyword>
<dbReference type="Proteomes" id="UP000005237">
    <property type="component" value="Unassembled WGS sequence"/>
</dbReference>
<reference evidence="2" key="2">
    <citation type="submission" date="2022-06" db="UniProtKB">
        <authorList>
            <consortium name="EnsemblMetazoa"/>
        </authorList>
    </citation>
    <scope>IDENTIFICATION</scope>
    <source>
        <strain evidence="2">DF5081</strain>
    </source>
</reference>
<dbReference type="Pfam" id="PF10318">
    <property type="entry name" value="7TM_GPCR_Srh"/>
    <property type="match status" value="1"/>
</dbReference>
<evidence type="ECO:0000313" key="3">
    <source>
        <dbReference type="Proteomes" id="UP000005237"/>
    </source>
</evidence>
<dbReference type="AlphaFoldDB" id="A0A8R1E8L5"/>
<protein>
    <submittedName>
        <fullName evidence="2">Uncharacterized protein</fullName>
    </submittedName>
</protein>
<name>A0A8R1E8L5_CAEJA</name>
<keyword evidence="1" id="KW-0472">Membrane</keyword>
<dbReference type="EnsemblMetazoa" id="CJA23767.1">
    <property type="protein sequence ID" value="CJA23767.1"/>
    <property type="gene ID" value="WBGene00179339"/>
</dbReference>
<sequence length="110" mass="12292">MTACNTSSISYFATTNFLSQSLHIMSYFEVPTHLFGAYIIIFKTPSNMSSVKWPMLNLHFWSSMLDVFWSSLANPFVLFPYFAGNGIGILSRFGLDTAIQVYVAITAVEG</sequence>
<organism evidence="2 3">
    <name type="scientific">Caenorhabditis japonica</name>
    <dbReference type="NCBI Taxonomy" id="281687"/>
    <lineage>
        <taxon>Eukaryota</taxon>
        <taxon>Metazoa</taxon>
        <taxon>Ecdysozoa</taxon>
        <taxon>Nematoda</taxon>
        <taxon>Chromadorea</taxon>
        <taxon>Rhabditida</taxon>
        <taxon>Rhabditina</taxon>
        <taxon>Rhabditomorpha</taxon>
        <taxon>Rhabditoidea</taxon>
        <taxon>Rhabditidae</taxon>
        <taxon>Peloderinae</taxon>
        <taxon>Caenorhabditis</taxon>
    </lineage>
</organism>
<evidence type="ECO:0000313" key="2">
    <source>
        <dbReference type="EnsemblMetazoa" id="CJA23767.1"/>
    </source>
</evidence>
<proteinExistence type="predicted"/>
<keyword evidence="1" id="KW-1133">Transmembrane helix</keyword>
<feature type="transmembrane region" description="Helical" evidence="1">
    <location>
        <begin position="24"/>
        <end position="42"/>
    </location>
</feature>
<keyword evidence="1" id="KW-0812">Transmembrane</keyword>
<accession>A0A8R1E8L5</accession>
<evidence type="ECO:0000256" key="1">
    <source>
        <dbReference type="SAM" id="Phobius"/>
    </source>
</evidence>
<dbReference type="InterPro" id="IPR019422">
    <property type="entry name" value="7TM_GPCR_serpentine_rcpt_Srh"/>
</dbReference>
<reference evidence="3" key="1">
    <citation type="submission" date="2010-08" db="EMBL/GenBank/DDBJ databases">
        <authorList>
            <consortium name="Caenorhabditis japonica Sequencing Consortium"/>
            <person name="Wilson R.K."/>
        </authorList>
    </citation>
    <scope>NUCLEOTIDE SEQUENCE [LARGE SCALE GENOMIC DNA]</scope>
    <source>
        <strain evidence="3">DF5081</strain>
    </source>
</reference>